<dbReference type="AlphaFoldDB" id="A0A3Q7JBA0"/>
<name>A0A3Q7JBA0_SOLLC</name>
<dbReference type="InParanoid" id="A0A3Q7JBA0"/>
<dbReference type="Proteomes" id="UP000004994">
    <property type="component" value="Chromosome 12"/>
</dbReference>
<dbReference type="Gramene" id="Solyc12g049425.1.1">
    <property type="protein sequence ID" value="Solyc12g049425.1.1"/>
    <property type="gene ID" value="Solyc12g049425.1"/>
</dbReference>
<evidence type="ECO:0000313" key="2">
    <source>
        <dbReference type="Proteomes" id="UP000004994"/>
    </source>
</evidence>
<proteinExistence type="predicted"/>
<protein>
    <submittedName>
        <fullName evidence="1">Uncharacterized protein</fullName>
    </submittedName>
</protein>
<accession>A0A3Q7JBA0</accession>
<reference evidence="1" key="1">
    <citation type="journal article" date="2012" name="Nature">
        <title>The tomato genome sequence provides insights into fleshy fruit evolution.</title>
        <authorList>
            <consortium name="Tomato Genome Consortium"/>
        </authorList>
    </citation>
    <scope>NUCLEOTIDE SEQUENCE [LARGE SCALE GENOMIC DNA]</scope>
    <source>
        <strain evidence="1">cv. Heinz 1706</strain>
    </source>
</reference>
<keyword evidence="2" id="KW-1185">Reference proteome</keyword>
<reference evidence="1" key="2">
    <citation type="submission" date="2019-01" db="UniProtKB">
        <authorList>
            <consortium name="EnsemblPlants"/>
        </authorList>
    </citation>
    <scope>IDENTIFICATION</scope>
    <source>
        <strain evidence="1">cv. Heinz 1706</strain>
    </source>
</reference>
<organism evidence="1">
    <name type="scientific">Solanum lycopersicum</name>
    <name type="common">Tomato</name>
    <name type="synonym">Lycopersicon esculentum</name>
    <dbReference type="NCBI Taxonomy" id="4081"/>
    <lineage>
        <taxon>Eukaryota</taxon>
        <taxon>Viridiplantae</taxon>
        <taxon>Streptophyta</taxon>
        <taxon>Embryophyta</taxon>
        <taxon>Tracheophyta</taxon>
        <taxon>Spermatophyta</taxon>
        <taxon>Magnoliopsida</taxon>
        <taxon>eudicotyledons</taxon>
        <taxon>Gunneridae</taxon>
        <taxon>Pentapetalae</taxon>
        <taxon>asterids</taxon>
        <taxon>lamiids</taxon>
        <taxon>Solanales</taxon>
        <taxon>Solanaceae</taxon>
        <taxon>Solanoideae</taxon>
        <taxon>Solaneae</taxon>
        <taxon>Solanum</taxon>
        <taxon>Solanum subgen. Lycopersicon</taxon>
    </lineage>
</organism>
<sequence length="300" mass="34869">MKEHTLGSGLSCAGLRNKTFVQEQSMDIDYFTYYSHTVPDSRRQKFMVELQKLVANWPLESDKRMRGRKKTLHPLLKPVFFTLLHQTLDYKKSACIFLDLFLESRINRENGSDVADRDGNPEAVGRFCLKSQIPLSSQFKIYFALDNMDIPAIKVEVMSRFQSMRRLYRVLPLQLRDLIYKQRAHSQGVSSQHQECLLHFQVKHLESSLLTGKDHRKDHTIGVDESHLQKNELDSRIEICISNLLRILFQLDLPKFLHVKGHSSVNKSITISPKLVTIMTDIAKLRKNSKFLVNTEKRDE</sequence>
<evidence type="ECO:0000313" key="1">
    <source>
        <dbReference type="EnsemblPlants" id="Solyc12g049425.1.1"/>
    </source>
</evidence>
<dbReference type="STRING" id="4081.A0A3Q7JBA0"/>
<dbReference type="EnsemblPlants" id="Solyc12g049425.1.1">
    <property type="protein sequence ID" value="Solyc12g049425.1.1"/>
    <property type="gene ID" value="Solyc12g049425.1"/>
</dbReference>